<sequence>MDCNKVKINEKDQFISKYMNHEQNLIQFYQFDPNKDESFKMRMTQQNNGREQQLAQIIRQYMSDLTLSEAQRQSLDHLANGEKVVIGGQQAGVLTGPLYTFHKILSIIVASTQLTQEYQQPVVPIFWIAGEDHDFDEVNHTYAYNEEKGILDKVKYHTLTPPETSVSNYKPDKASLKTLVNHFFSQLPETLHTKTLINDLEDMIEKSNHWTDLFKQIVHRCFQKHGVLLIDANYPKLRQMERPFLKSLFEQHLKVDKAFRQGQSKTLQNGLLKMIETDSNVHLFVEVDGQRQLLKYEEGAYFLSKSNESMTFDEVMQFIEQTPEKCSNNVVTRPLMQEWLFNTVAFVGGPSEIKYWAELNEVFHHLEIEMPIVLPRMRITYLTPKANKLLQQYQLNISEVIAQGAEGAKERFVRAKASDRVLEEIEEMIHQQEAFYERMEQEMSKTEDNRKLLSKNHKIQLHQYRYLQQRYLTNIEKENEISMRHFNQLTSVLHPMGGLQERVLNPFQFLNVFGWDMYQSSTFPPLTYTYEQLVIEI</sequence>
<reference evidence="6" key="2">
    <citation type="submission" date="2018-03" db="EMBL/GenBank/DDBJ databases">
        <authorList>
            <person name="Naushad S."/>
        </authorList>
    </citation>
    <scope>NUCLEOTIDE SEQUENCE</scope>
    <source>
        <strain evidence="6">SNUC 505</strain>
    </source>
</reference>
<dbReference type="HAMAP" id="MF_01867">
    <property type="entry name" value="BshC"/>
    <property type="match status" value="1"/>
</dbReference>
<dbReference type="InterPro" id="IPR055399">
    <property type="entry name" value="CC_BshC"/>
</dbReference>
<dbReference type="PIRSF" id="PIRSF012535">
    <property type="entry name" value="UCP012535"/>
    <property type="match status" value="1"/>
</dbReference>
<feature type="coiled-coil region" evidence="2">
    <location>
        <begin position="422"/>
        <end position="456"/>
    </location>
</feature>
<organism evidence="6 7">
    <name type="scientific">Staphylococcus chromogenes</name>
    <name type="common">Staphylococcus hyicus subsp. chromogenes</name>
    <dbReference type="NCBI Taxonomy" id="46126"/>
    <lineage>
        <taxon>Bacteria</taxon>
        <taxon>Bacillati</taxon>
        <taxon>Bacillota</taxon>
        <taxon>Bacilli</taxon>
        <taxon>Bacillales</taxon>
        <taxon>Staphylococcaceae</taxon>
        <taxon>Staphylococcus</taxon>
    </lineage>
</organism>
<comment type="caution">
    <text evidence="6">The sequence shown here is derived from an EMBL/GenBank/DDBJ whole genome shotgun (WGS) entry which is preliminary data.</text>
</comment>
<dbReference type="Pfam" id="PF10079">
    <property type="entry name" value="Rossmann-like_BshC"/>
    <property type="match status" value="1"/>
</dbReference>
<feature type="domain" description="Bacillithiol biosynthesis BshC C-terminal coiled-coil" evidence="4">
    <location>
        <begin position="379"/>
        <end position="536"/>
    </location>
</feature>
<dbReference type="EMBL" id="JAVGJF010000002">
    <property type="protein sequence ID" value="MDQ7174547.1"/>
    <property type="molecule type" value="Genomic_DNA"/>
</dbReference>
<dbReference type="NCBIfam" id="TIGR03998">
    <property type="entry name" value="thiol_BshC"/>
    <property type="match status" value="1"/>
</dbReference>
<evidence type="ECO:0000313" key="6">
    <source>
        <dbReference type="EMBL" id="PTG17283.1"/>
    </source>
</evidence>
<keyword evidence="1 2" id="KW-0436">Ligase</keyword>
<dbReference type="Pfam" id="PF24850">
    <property type="entry name" value="CC_BshC"/>
    <property type="match status" value="1"/>
</dbReference>
<dbReference type="EMBL" id="PZBZ01000001">
    <property type="protein sequence ID" value="PTG17283.1"/>
    <property type="molecule type" value="Genomic_DNA"/>
</dbReference>
<name>A0AAE5T1H8_STACR</name>
<gene>
    <name evidence="2 6" type="primary">bshC</name>
    <name evidence="6" type="ORF">BU653_00490</name>
    <name evidence="5" type="ORF">RCF65_00920</name>
</gene>
<protein>
    <recommendedName>
        <fullName evidence="2">Putative cysteine ligase BshC</fullName>
        <ecNumber evidence="2">6.-.-.-</ecNumber>
    </recommendedName>
</protein>
<evidence type="ECO:0000256" key="1">
    <source>
        <dbReference type="ARBA" id="ARBA00022598"/>
    </source>
</evidence>
<comment type="similarity">
    <text evidence="2">Belongs to the BshC family.</text>
</comment>
<reference evidence="5 8" key="3">
    <citation type="submission" date="2023-08" db="EMBL/GenBank/DDBJ databases">
        <title>Whole genome sequencing of Staphylococcus chromogenes NNSch 2386.</title>
        <authorList>
            <person name="Kropotov V.S."/>
            <person name="Boriskina E.V."/>
            <person name="Gordinskaya N.A."/>
            <person name="Shkurkina I.S."/>
            <person name="Kryazhev D.V."/>
            <person name="Alekseeva A.E."/>
            <person name="Makhova M.A."/>
        </authorList>
    </citation>
    <scope>NUCLEOTIDE SEQUENCE [LARGE SCALE GENOMIC DNA]</scope>
    <source>
        <strain evidence="5 8">NNSch 2386</strain>
    </source>
</reference>
<dbReference type="AlphaFoldDB" id="A0AAE5T1H8"/>
<keyword evidence="2" id="KW-0175">Coiled coil</keyword>
<dbReference type="Proteomes" id="UP000242704">
    <property type="component" value="Unassembled WGS sequence"/>
</dbReference>
<evidence type="ECO:0000259" key="3">
    <source>
        <dbReference type="Pfam" id="PF10079"/>
    </source>
</evidence>
<evidence type="ECO:0000313" key="8">
    <source>
        <dbReference type="Proteomes" id="UP001240157"/>
    </source>
</evidence>
<dbReference type="Proteomes" id="UP001240157">
    <property type="component" value="Unassembled WGS sequence"/>
</dbReference>
<dbReference type="RefSeq" id="WP_105962738.1">
    <property type="nucleotide sequence ID" value="NZ_CP084719.1"/>
</dbReference>
<reference evidence="6 7" key="1">
    <citation type="journal article" date="2016" name="Front. Microbiol.">
        <title>Comprehensive Phylogenetic Analysis of Bovine Non-aureus Staphylococci Species Based on Whole-Genome Sequencing.</title>
        <authorList>
            <person name="Naushad S."/>
            <person name="Barkema H.W."/>
            <person name="Luby C."/>
            <person name="Condas L.A."/>
            <person name="Nobrega D.B."/>
            <person name="Carson D.A."/>
            <person name="De Buck J."/>
        </authorList>
    </citation>
    <scope>NUCLEOTIDE SEQUENCE [LARGE SCALE GENOMIC DNA]</scope>
    <source>
        <strain evidence="6 7">SNUC 505</strain>
    </source>
</reference>
<evidence type="ECO:0000313" key="7">
    <source>
        <dbReference type="Proteomes" id="UP000242704"/>
    </source>
</evidence>
<evidence type="ECO:0000256" key="2">
    <source>
        <dbReference type="HAMAP-Rule" id="MF_01867"/>
    </source>
</evidence>
<evidence type="ECO:0000313" key="5">
    <source>
        <dbReference type="EMBL" id="MDQ7174547.1"/>
    </source>
</evidence>
<proteinExistence type="inferred from homology"/>
<dbReference type="EC" id="6.-.-.-" evidence="2"/>
<evidence type="ECO:0000259" key="4">
    <source>
        <dbReference type="Pfam" id="PF24850"/>
    </source>
</evidence>
<dbReference type="GO" id="GO:0016874">
    <property type="term" value="F:ligase activity"/>
    <property type="evidence" value="ECO:0007669"/>
    <property type="project" value="UniProtKB-UniRule"/>
</dbReference>
<dbReference type="InterPro" id="IPR011199">
    <property type="entry name" value="Bacillithiol_biosynth_BshC"/>
</dbReference>
<dbReference type="InterPro" id="IPR055398">
    <property type="entry name" value="Rossmann-like_BshC"/>
</dbReference>
<feature type="domain" description="Bacillithiol biosynthesis BshC N-terminal Rossmann-like" evidence="3">
    <location>
        <begin position="1"/>
        <end position="377"/>
    </location>
</feature>
<comment type="function">
    <text evidence="2">Involved in bacillithiol (BSH) biosynthesis. May catalyze the last step of the pathway, the addition of cysteine to glucosamine malate (GlcN-Mal) to generate BSH.</text>
</comment>
<accession>A0AAE5T1H8</accession>